<gene>
    <name evidence="3" type="ORF">AB4Y30_06055</name>
</gene>
<dbReference type="AlphaFoldDB" id="A0AB39HX17"/>
<sequence length="319" mass="35014">MKVFIDPGHGGADSGASGNGIREKNIVLDIGKKLQSKLEKYPDIQVRLSRTTDQYVTLTQRANNANAWNADLFISIHINAGGGTGFESYIFNGNVSSRTKDAQTMIHEEIIEQIGVVDRGKKTANFAVLRQTNMPAILTEMLFIDTKADADKLRDSQFINKAVTGYELGILRFFGLERSSAEGGRPKPTKSDLFIRQVQQFVVDYGYNITIDGIAGPQTKQGLIKVLQAELNKQFEKGLIIDGILGPKTSAALVTVRKGARGNITKVLQALLYINGFNPGPFDGIFGEQTYKAVQDYQRSNKLSVDGIPGRVTWTALLK</sequence>
<dbReference type="InterPro" id="IPR036365">
    <property type="entry name" value="PGBD-like_sf"/>
</dbReference>
<dbReference type="SUPFAM" id="SSF53187">
    <property type="entry name" value="Zn-dependent exopeptidases"/>
    <property type="match status" value="1"/>
</dbReference>
<dbReference type="PANTHER" id="PTHR30404">
    <property type="entry name" value="N-ACETYLMURAMOYL-L-ALANINE AMIDASE"/>
    <property type="match status" value="1"/>
</dbReference>
<proteinExistence type="predicted"/>
<dbReference type="GO" id="GO:0009253">
    <property type="term" value="P:peptidoglycan catabolic process"/>
    <property type="evidence" value="ECO:0007669"/>
    <property type="project" value="InterPro"/>
</dbReference>
<dbReference type="SMART" id="SM00646">
    <property type="entry name" value="Ami_3"/>
    <property type="match status" value="1"/>
</dbReference>
<dbReference type="InterPro" id="IPR002508">
    <property type="entry name" value="MurNAc-LAA_cat"/>
</dbReference>
<name>A0AB39HX17_9BACI</name>
<protein>
    <submittedName>
        <fullName evidence="3">N-acetylmuramoyl-L-alanine amidase</fullName>
        <ecNumber evidence="3">3.5.1.28</ecNumber>
    </submittedName>
</protein>
<dbReference type="CDD" id="cd02696">
    <property type="entry name" value="MurNAc-LAA"/>
    <property type="match status" value="1"/>
</dbReference>
<organism evidence="3">
    <name type="scientific">Ornithinibacillus sp. 4-3</name>
    <dbReference type="NCBI Taxonomy" id="3231488"/>
    <lineage>
        <taxon>Bacteria</taxon>
        <taxon>Bacillati</taxon>
        <taxon>Bacillota</taxon>
        <taxon>Bacilli</taxon>
        <taxon>Bacillales</taxon>
        <taxon>Bacillaceae</taxon>
        <taxon>Ornithinibacillus</taxon>
    </lineage>
</organism>
<evidence type="ECO:0000259" key="2">
    <source>
        <dbReference type="SMART" id="SM00646"/>
    </source>
</evidence>
<dbReference type="EC" id="3.5.1.28" evidence="3"/>
<dbReference type="GO" id="GO:0008745">
    <property type="term" value="F:N-acetylmuramoyl-L-alanine amidase activity"/>
    <property type="evidence" value="ECO:0007669"/>
    <property type="project" value="UniProtKB-EC"/>
</dbReference>
<dbReference type="SUPFAM" id="SSF47090">
    <property type="entry name" value="PGBD-like"/>
    <property type="match status" value="2"/>
</dbReference>
<dbReference type="EMBL" id="CP162599">
    <property type="protein sequence ID" value="XDK34506.1"/>
    <property type="molecule type" value="Genomic_DNA"/>
</dbReference>
<dbReference type="PANTHER" id="PTHR30404:SF0">
    <property type="entry name" value="N-ACETYLMURAMOYL-L-ALANINE AMIDASE AMIC"/>
    <property type="match status" value="1"/>
</dbReference>
<keyword evidence="1 3" id="KW-0378">Hydrolase</keyword>
<reference evidence="3" key="1">
    <citation type="submission" date="2024-07" db="EMBL/GenBank/DDBJ databases">
        <title>Halotolerant mesophilic bacterium Ornithinibacillus sp. 4-3, sp. nov., isolated from soil.</title>
        <authorList>
            <person name="Sidarenka A.V."/>
            <person name="Guliayeva D.E."/>
            <person name="Leanovich S.I."/>
            <person name="Hileuskaya K.S."/>
            <person name="Akhremchuk A.E."/>
            <person name="Sikolenko M.A."/>
            <person name="Valentovich L.N."/>
        </authorList>
    </citation>
    <scope>NUCLEOTIDE SEQUENCE</scope>
    <source>
        <strain evidence="3">4-3</strain>
    </source>
</reference>
<dbReference type="Gene3D" id="1.10.101.10">
    <property type="entry name" value="PGBD-like superfamily/PGBD"/>
    <property type="match status" value="2"/>
</dbReference>
<dbReference type="GO" id="GO:0030288">
    <property type="term" value="C:outer membrane-bounded periplasmic space"/>
    <property type="evidence" value="ECO:0007669"/>
    <property type="project" value="TreeGrafter"/>
</dbReference>
<dbReference type="RefSeq" id="WP_368655177.1">
    <property type="nucleotide sequence ID" value="NZ_CP162599.1"/>
</dbReference>
<feature type="domain" description="MurNAc-LAA" evidence="2">
    <location>
        <begin position="62"/>
        <end position="171"/>
    </location>
</feature>
<evidence type="ECO:0000313" key="3">
    <source>
        <dbReference type="EMBL" id="XDK34506.1"/>
    </source>
</evidence>
<accession>A0AB39HX17</accession>
<dbReference type="InterPro" id="IPR002477">
    <property type="entry name" value="Peptidoglycan-bd-like"/>
</dbReference>
<dbReference type="Pfam" id="PF01520">
    <property type="entry name" value="Amidase_3"/>
    <property type="match status" value="1"/>
</dbReference>
<dbReference type="Gene3D" id="3.40.630.40">
    <property type="entry name" value="Zn-dependent exopeptidases"/>
    <property type="match status" value="1"/>
</dbReference>
<dbReference type="InterPro" id="IPR036366">
    <property type="entry name" value="PGBDSf"/>
</dbReference>
<dbReference type="InterPro" id="IPR050695">
    <property type="entry name" value="N-acetylmuramoyl_amidase_3"/>
</dbReference>
<dbReference type="Pfam" id="PF01471">
    <property type="entry name" value="PG_binding_1"/>
    <property type="match status" value="1"/>
</dbReference>
<evidence type="ECO:0000256" key="1">
    <source>
        <dbReference type="ARBA" id="ARBA00022801"/>
    </source>
</evidence>